<keyword evidence="3" id="KW-1185">Reference proteome</keyword>
<feature type="compositionally biased region" description="Polar residues" evidence="1">
    <location>
        <begin position="9"/>
        <end position="49"/>
    </location>
</feature>
<sequence>MCRSRTRSKNPLTSMASNTATSKGISSPELRSQYESLSKSQRVLPSTDTCMDRPAVPKIVTSISSARWLRIRSTK</sequence>
<dbReference type="Proteomes" id="UP000244005">
    <property type="component" value="Unassembled WGS sequence"/>
</dbReference>
<dbReference type="AlphaFoldDB" id="A0A2R6VZX7"/>
<reference evidence="3" key="1">
    <citation type="journal article" date="2017" name="Cell">
        <title>Insights into land plant evolution garnered from the Marchantia polymorpha genome.</title>
        <authorList>
            <person name="Bowman J.L."/>
            <person name="Kohchi T."/>
            <person name="Yamato K.T."/>
            <person name="Jenkins J."/>
            <person name="Shu S."/>
            <person name="Ishizaki K."/>
            <person name="Yamaoka S."/>
            <person name="Nishihama R."/>
            <person name="Nakamura Y."/>
            <person name="Berger F."/>
            <person name="Adam C."/>
            <person name="Aki S.S."/>
            <person name="Althoff F."/>
            <person name="Araki T."/>
            <person name="Arteaga-Vazquez M.A."/>
            <person name="Balasubrmanian S."/>
            <person name="Barry K."/>
            <person name="Bauer D."/>
            <person name="Boehm C.R."/>
            <person name="Briginshaw L."/>
            <person name="Caballero-Perez J."/>
            <person name="Catarino B."/>
            <person name="Chen F."/>
            <person name="Chiyoda S."/>
            <person name="Chovatia M."/>
            <person name="Davies K.M."/>
            <person name="Delmans M."/>
            <person name="Demura T."/>
            <person name="Dierschke T."/>
            <person name="Dolan L."/>
            <person name="Dorantes-Acosta A.E."/>
            <person name="Eklund D.M."/>
            <person name="Florent S.N."/>
            <person name="Flores-Sandoval E."/>
            <person name="Fujiyama A."/>
            <person name="Fukuzawa H."/>
            <person name="Galik B."/>
            <person name="Grimanelli D."/>
            <person name="Grimwood J."/>
            <person name="Grossniklaus U."/>
            <person name="Hamada T."/>
            <person name="Haseloff J."/>
            <person name="Hetherington A.J."/>
            <person name="Higo A."/>
            <person name="Hirakawa Y."/>
            <person name="Hundley H.N."/>
            <person name="Ikeda Y."/>
            <person name="Inoue K."/>
            <person name="Inoue S.I."/>
            <person name="Ishida S."/>
            <person name="Jia Q."/>
            <person name="Kakita M."/>
            <person name="Kanazawa T."/>
            <person name="Kawai Y."/>
            <person name="Kawashima T."/>
            <person name="Kennedy M."/>
            <person name="Kinose K."/>
            <person name="Kinoshita T."/>
            <person name="Kohara Y."/>
            <person name="Koide E."/>
            <person name="Komatsu K."/>
            <person name="Kopischke S."/>
            <person name="Kubo M."/>
            <person name="Kyozuka J."/>
            <person name="Lagercrantz U."/>
            <person name="Lin S.S."/>
            <person name="Lindquist E."/>
            <person name="Lipzen A.M."/>
            <person name="Lu C.W."/>
            <person name="De Luna E."/>
            <person name="Martienssen R.A."/>
            <person name="Minamino N."/>
            <person name="Mizutani M."/>
            <person name="Mizutani M."/>
            <person name="Mochizuki N."/>
            <person name="Monte I."/>
            <person name="Mosher R."/>
            <person name="Nagasaki H."/>
            <person name="Nakagami H."/>
            <person name="Naramoto S."/>
            <person name="Nishitani K."/>
            <person name="Ohtani M."/>
            <person name="Okamoto T."/>
            <person name="Okumura M."/>
            <person name="Phillips J."/>
            <person name="Pollak B."/>
            <person name="Reinders A."/>
            <person name="Rovekamp M."/>
            <person name="Sano R."/>
            <person name="Sawa S."/>
            <person name="Schmid M.W."/>
            <person name="Shirakawa M."/>
            <person name="Solano R."/>
            <person name="Spunde A."/>
            <person name="Suetsugu N."/>
            <person name="Sugano S."/>
            <person name="Sugiyama A."/>
            <person name="Sun R."/>
            <person name="Suzuki Y."/>
            <person name="Takenaka M."/>
            <person name="Takezawa D."/>
            <person name="Tomogane H."/>
            <person name="Tsuzuki M."/>
            <person name="Ueda T."/>
            <person name="Umeda M."/>
            <person name="Ward J.M."/>
            <person name="Watanabe Y."/>
            <person name="Yazaki K."/>
            <person name="Yokoyama R."/>
            <person name="Yoshitake Y."/>
            <person name="Yotsui I."/>
            <person name="Zachgo S."/>
            <person name="Schmutz J."/>
        </authorList>
    </citation>
    <scope>NUCLEOTIDE SEQUENCE [LARGE SCALE GENOMIC DNA]</scope>
    <source>
        <strain evidence="3">Tak-1</strain>
    </source>
</reference>
<evidence type="ECO:0000313" key="3">
    <source>
        <dbReference type="Proteomes" id="UP000244005"/>
    </source>
</evidence>
<feature type="region of interest" description="Disordered" evidence="1">
    <location>
        <begin position="1"/>
        <end position="50"/>
    </location>
</feature>
<dbReference type="Gramene" id="Mp8g04880.1">
    <property type="protein sequence ID" value="Mp8g04880.1.cds1"/>
    <property type="gene ID" value="Mp8g04880"/>
</dbReference>
<dbReference type="EMBL" id="KZ772882">
    <property type="protein sequence ID" value="PTQ27154.1"/>
    <property type="molecule type" value="Genomic_DNA"/>
</dbReference>
<evidence type="ECO:0000256" key="1">
    <source>
        <dbReference type="SAM" id="MobiDB-lite"/>
    </source>
</evidence>
<proteinExistence type="predicted"/>
<gene>
    <name evidence="2" type="ORF">MARPO_0217s0013</name>
</gene>
<accession>A0A2R6VZX7</accession>
<protein>
    <submittedName>
        <fullName evidence="2">Uncharacterized protein</fullName>
    </submittedName>
</protein>
<name>A0A2R6VZX7_MARPO</name>
<evidence type="ECO:0000313" key="2">
    <source>
        <dbReference type="EMBL" id="PTQ27154.1"/>
    </source>
</evidence>
<organism evidence="2 3">
    <name type="scientific">Marchantia polymorpha</name>
    <name type="common">Common liverwort</name>
    <name type="synonym">Marchantia aquatica</name>
    <dbReference type="NCBI Taxonomy" id="3197"/>
    <lineage>
        <taxon>Eukaryota</taxon>
        <taxon>Viridiplantae</taxon>
        <taxon>Streptophyta</taxon>
        <taxon>Embryophyta</taxon>
        <taxon>Marchantiophyta</taxon>
        <taxon>Marchantiopsida</taxon>
        <taxon>Marchantiidae</taxon>
        <taxon>Marchantiales</taxon>
        <taxon>Marchantiaceae</taxon>
        <taxon>Marchantia</taxon>
    </lineage>
</organism>